<dbReference type="GO" id="GO:0005524">
    <property type="term" value="F:ATP binding"/>
    <property type="evidence" value="ECO:0007669"/>
    <property type="project" value="InterPro"/>
</dbReference>
<dbReference type="Proteomes" id="UP000236000">
    <property type="component" value="Unassembled WGS sequence"/>
</dbReference>
<evidence type="ECO:0000256" key="9">
    <source>
        <dbReference type="ARBA" id="ARBA00048692"/>
    </source>
</evidence>
<dbReference type="NCBIfam" id="NF004637">
    <property type="entry name" value="PRK05986.1"/>
    <property type="match status" value="1"/>
</dbReference>
<dbReference type="InterPro" id="IPR003724">
    <property type="entry name" value="CblAdoTrfase_CobA"/>
</dbReference>
<evidence type="ECO:0000256" key="7">
    <source>
        <dbReference type="ARBA" id="ARBA00033354"/>
    </source>
</evidence>
<protein>
    <recommendedName>
        <fullName evidence="3">corrinoid adenosyltransferase</fullName>
        <ecNumber evidence="3">2.5.1.17</ecNumber>
    </recommendedName>
    <alternativeName>
        <fullName evidence="5">Cob(II)alamin adenosyltransferase</fullName>
    </alternativeName>
    <alternativeName>
        <fullName evidence="7">Cob(II)yrinic acid a,c-diamide adenosyltransferase</fullName>
    </alternativeName>
    <alternativeName>
        <fullName evidence="6">Cobinamide/cobalamin adenosyltransferase</fullName>
    </alternativeName>
</protein>
<evidence type="ECO:0000256" key="5">
    <source>
        <dbReference type="ARBA" id="ARBA00031529"/>
    </source>
</evidence>
<dbReference type="Gene3D" id="3.40.50.300">
    <property type="entry name" value="P-loop containing nucleotide triphosphate hydrolases"/>
    <property type="match status" value="1"/>
</dbReference>
<dbReference type="NCBIfam" id="TIGR00708">
    <property type="entry name" value="cobA"/>
    <property type="match status" value="1"/>
</dbReference>
<gene>
    <name evidence="10" type="primary">cobO</name>
    <name evidence="10" type="ORF">CXU22_05580</name>
</gene>
<dbReference type="CDD" id="cd00561">
    <property type="entry name" value="CobA_ACA"/>
    <property type="match status" value="1"/>
</dbReference>
<dbReference type="SUPFAM" id="SSF52540">
    <property type="entry name" value="P-loop containing nucleoside triphosphate hydrolases"/>
    <property type="match status" value="1"/>
</dbReference>
<evidence type="ECO:0000313" key="11">
    <source>
        <dbReference type="Proteomes" id="UP000236000"/>
    </source>
</evidence>
<evidence type="ECO:0000256" key="3">
    <source>
        <dbReference type="ARBA" id="ARBA00012454"/>
    </source>
</evidence>
<reference evidence="10 11" key="1">
    <citation type="journal article" date="2017" name="BMC Genomics">
        <title>Genome sequencing of 39 Akkermansia muciniphila isolates reveals its population structure, genomic and functional diverisity, and global distribution in mammalian gut microbiotas.</title>
        <authorList>
            <person name="Guo X."/>
            <person name="Li S."/>
            <person name="Zhang J."/>
            <person name="Wu F."/>
            <person name="Li X."/>
            <person name="Wu D."/>
            <person name="Zhang M."/>
            <person name="Ou Z."/>
            <person name="Jie Z."/>
            <person name="Yan Q."/>
            <person name="Li P."/>
            <person name="Yi J."/>
            <person name="Peng Y."/>
        </authorList>
    </citation>
    <scope>NUCLEOTIDE SEQUENCE [LARGE SCALE GENOMIC DNA]</scope>
    <source>
        <strain evidence="10 11">GP24</strain>
    </source>
</reference>
<comment type="function">
    <text evidence="4">Required for both de novo synthesis of the corrin ring for the assimilation of exogenous corrinoids. Participates in the adenosylation of a variety of incomplete and complete corrinoids.</text>
</comment>
<dbReference type="EMBL" id="PJKA01000010">
    <property type="protein sequence ID" value="PNC18108.1"/>
    <property type="molecule type" value="Genomic_DNA"/>
</dbReference>
<evidence type="ECO:0000256" key="1">
    <source>
        <dbReference type="ARBA" id="ARBA00005121"/>
    </source>
</evidence>
<evidence type="ECO:0000256" key="2">
    <source>
        <dbReference type="ARBA" id="ARBA00007487"/>
    </source>
</evidence>
<dbReference type="OrthoDB" id="9810309at2"/>
<dbReference type="GO" id="GO:0008817">
    <property type="term" value="F:corrinoid adenosyltransferase activity"/>
    <property type="evidence" value="ECO:0007669"/>
    <property type="project" value="UniProtKB-EC"/>
</dbReference>
<sequence>MPGMKGSRILVLTGPGKGKTTSAFGMALRALGHGGKVAVVQFIKHDGSYGEVVALRQFPNAEVVCSGEGFTGRARDEESRERHASAARDGWRQARQRLEDDSVGTVILDEIFYPLNYGFIPVAEVVDALKKIAPGKVVVLTGRDAPEEIIAVADTVSRIECVRHAFQQGVKAQRNVEF</sequence>
<evidence type="ECO:0000256" key="8">
    <source>
        <dbReference type="ARBA" id="ARBA00048555"/>
    </source>
</evidence>
<evidence type="ECO:0000313" key="10">
    <source>
        <dbReference type="EMBL" id="PNC18108.1"/>
    </source>
</evidence>
<dbReference type="PANTHER" id="PTHR46638:SF1">
    <property type="entry name" value="CORRINOID ADENOSYLTRANSFERASE"/>
    <property type="match status" value="1"/>
</dbReference>
<comment type="pathway">
    <text evidence="1">Cofactor biosynthesis; adenosylcobalamin biosynthesis; adenosylcobalamin from cob(II)yrinate a,c-diamide: step 2/7.</text>
</comment>
<dbReference type="GO" id="GO:0009236">
    <property type="term" value="P:cobalamin biosynthetic process"/>
    <property type="evidence" value="ECO:0007669"/>
    <property type="project" value="InterPro"/>
</dbReference>
<proteinExistence type="inferred from homology"/>
<dbReference type="PIRSF" id="PIRSF015617">
    <property type="entry name" value="Adensltrnsf_CobA"/>
    <property type="match status" value="1"/>
</dbReference>
<comment type="similarity">
    <text evidence="2">Belongs to the Cob(I)alamin adenosyltransferase family.</text>
</comment>
<evidence type="ECO:0000256" key="4">
    <source>
        <dbReference type="ARBA" id="ARBA00024929"/>
    </source>
</evidence>
<evidence type="ECO:0000256" key="6">
    <source>
        <dbReference type="ARBA" id="ARBA00033334"/>
    </source>
</evidence>
<dbReference type="AlphaFoldDB" id="A0A2N8HDR2"/>
<comment type="catalytic activity">
    <reaction evidence="9">
        <text>2 cob(II)alamin + reduced [electron-transfer flavoprotein] + 2 ATP = 2 adenosylcob(III)alamin + 2 triphosphate + oxidized [electron-transfer flavoprotein] + 3 H(+)</text>
        <dbReference type="Rhea" id="RHEA:28671"/>
        <dbReference type="Rhea" id="RHEA-COMP:10685"/>
        <dbReference type="Rhea" id="RHEA-COMP:10686"/>
        <dbReference type="ChEBI" id="CHEBI:15378"/>
        <dbReference type="ChEBI" id="CHEBI:16304"/>
        <dbReference type="ChEBI" id="CHEBI:18036"/>
        <dbReference type="ChEBI" id="CHEBI:18408"/>
        <dbReference type="ChEBI" id="CHEBI:30616"/>
        <dbReference type="ChEBI" id="CHEBI:57692"/>
        <dbReference type="ChEBI" id="CHEBI:58307"/>
        <dbReference type="EC" id="2.5.1.17"/>
    </reaction>
</comment>
<dbReference type="Pfam" id="PF02572">
    <property type="entry name" value="CobA_CobO_BtuR"/>
    <property type="match status" value="1"/>
</dbReference>
<name>A0A2N8HDR2_9BACT</name>
<organism evidence="10 11">
    <name type="scientific">Akkermansia muciniphila</name>
    <dbReference type="NCBI Taxonomy" id="239935"/>
    <lineage>
        <taxon>Bacteria</taxon>
        <taxon>Pseudomonadati</taxon>
        <taxon>Verrucomicrobiota</taxon>
        <taxon>Verrucomicrobiia</taxon>
        <taxon>Verrucomicrobiales</taxon>
        <taxon>Akkermansiaceae</taxon>
        <taxon>Akkermansia</taxon>
    </lineage>
</organism>
<comment type="catalytic activity">
    <reaction evidence="8">
        <text>2 cob(II)yrinate a,c diamide + reduced [electron-transfer flavoprotein] + 2 ATP = 2 adenosylcob(III)yrinate a,c-diamide + 2 triphosphate + oxidized [electron-transfer flavoprotein] + 3 H(+)</text>
        <dbReference type="Rhea" id="RHEA:11528"/>
        <dbReference type="Rhea" id="RHEA-COMP:10685"/>
        <dbReference type="Rhea" id="RHEA-COMP:10686"/>
        <dbReference type="ChEBI" id="CHEBI:15378"/>
        <dbReference type="ChEBI" id="CHEBI:18036"/>
        <dbReference type="ChEBI" id="CHEBI:30616"/>
        <dbReference type="ChEBI" id="CHEBI:57692"/>
        <dbReference type="ChEBI" id="CHEBI:58307"/>
        <dbReference type="ChEBI" id="CHEBI:58503"/>
        <dbReference type="ChEBI" id="CHEBI:58537"/>
        <dbReference type="EC" id="2.5.1.17"/>
    </reaction>
</comment>
<dbReference type="EC" id="2.5.1.17" evidence="3"/>
<accession>A0A2N8HDR2</accession>
<dbReference type="PANTHER" id="PTHR46638">
    <property type="entry name" value="CORRINOID ADENOSYLTRANSFERASE"/>
    <property type="match status" value="1"/>
</dbReference>
<comment type="caution">
    <text evidence="10">The sequence shown here is derived from an EMBL/GenBank/DDBJ whole genome shotgun (WGS) entry which is preliminary data.</text>
</comment>
<keyword evidence="10" id="KW-0808">Transferase</keyword>
<dbReference type="InterPro" id="IPR027417">
    <property type="entry name" value="P-loop_NTPase"/>
</dbReference>